<reference evidence="2 3" key="1">
    <citation type="submission" date="2022-11" db="EMBL/GenBank/DDBJ databases">
        <title>Whole genome sequence of Eschrichtius robustus ER-17-0199.</title>
        <authorList>
            <person name="Bruniche-Olsen A."/>
            <person name="Black A.N."/>
            <person name="Fields C.J."/>
            <person name="Walden K."/>
            <person name="Dewoody J.A."/>
        </authorList>
    </citation>
    <scope>NUCLEOTIDE SEQUENCE [LARGE SCALE GENOMIC DNA]</scope>
    <source>
        <strain evidence="2">ER-17-0199</strain>
        <tissue evidence="2">Blubber</tissue>
    </source>
</reference>
<keyword evidence="3" id="KW-1185">Reference proteome</keyword>
<dbReference type="EMBL" id="JAIQCJ010002214">
    <property type="protein sequence ID" value="KAJ8779603.1"/>
    <property type="molecule type" value="Genomic_DNA"/>
</dbReference>
<name>A0AB34GKQ4_ESCRO</name>
<gene>
    <name evidence="2" type="ORF">J1605_012487</name>
</gene>
<organism evidence="2 3">
    <name type="scientific">Eschrichtius robustus</name>
    <name type="common">California gray whale</name>
    <name type="synonym">Eschrichtius gibbosus</name>
    <dbReference type="NCBI Taxonomy" id="9764"/>
    <lineage>
        <taxon>Eukaryota</taxon>
        <taxon>Metazoa</taxon>
        <taxon>Chordata</taxon>
        <taxon>Craniata</taxon>
        <taxon>Vertebrata</taxon>
        <taxon>Euteleostomi</taxon>
        <taxon>Mammalia</taxon>
        <taxon>Eutheria</taxon>
        <taxon>Laurasiatheria</taxon>
        <taxon>Artiodactyla</taxon>
        <taxon>Whippomorpha</taxon>
        <taxon>Cetacea</taxon>
        <taxon>Mysticeti</taxon>
        <taxon>Eschrichtiidae</taxon>
        <taxon>Eschrichtius</taxon>
    </lineage>
</organism>
<evidence type="ECO:0000313" key="2">
    <source>
        <dbReference type="EMBL" id="KAJ8779603.1"/>
    </source>
</evidence>
<dbReference type="AlphaFoldDB" id="A0AB34GKQ4"/>
<dbReference type="Proteomes" id="UP001159641">
    <property type="component" value="Unassembled WGS sequence"/>
</dbReference>
<proteinExistence type="predicted"/>
<feature type="compositionally biased region" description="Pro residues" evidence="1">
    <location>
        <begin position="1"/>
        <end position="24"/>
    </location>
</feature>
<sequence length="157" mass="16741">MPLPTPPRPAPSKAPPPRAAPPRPAFAESRPQALALERQLRRVPASFSSGPAPPGCHDNESAPRARLLLGRDPGWTAGPGLGEQLLPPPPPRLLHVKALQCALALEIRSVSTGRAPIAAAWVSSAPGIYSGRRLRSLPRTPGHRETFSNPRIIPMEL</sequence>
<evidence type="ECO:0000256" key="1">
    <source>
        <dbReference type="SAM" id="MobiDB-lite"/>
    </source>
</evidence>
<feature type="region of interest" description="Disordered" evidence="1">
    <location>
        <begin position="1"/>
        <end position="86"/>
    </location>
</feature>
<comment type="caution">
    <text evidence="2">The sequence shown here is derived from an EMBL/GenBank/DDBJ whole genome shotgun (WGS) entry which is preliminary data.</text>
</comment>
<protein>
    <submittedName>
        <fullName evidence="2">Uncharacterized protein</fullName>
    </submittedName>
</protein>
<accession>A0AB34GKQ4</accession>
<evidence type="ECO:0000313" key="3">
    <source>
        <dbReference type="Proteomes" id="UP001159641"/>
    </source>
</evidence>